<sequence length="173" mass="19506">MNAETIGLDPNNSSAKRARQEGHSELNSRSIHISMIHPCDDHHISCTGDQRPPQLAHLFASLSMHLSPQIARACRLQCRACPRSETCRGSRTSWLATESDNPQEAVLLKPWLGTKRERPHFWPIERAETAAPEKRLTARLFPTTNPGQECSGIFCSCRDGWNLVVLGWYYLCL</sequence>
<gene>
    <name evidence="2" type="ORF">L207DRAFT_303338</name>
</gene>
<feature type="region of interest" description="Disordered" evidence="1">
    <location>
        <begin position="1"/>
        <end position="26"/>
    </location>
</feature>
<dbReference type="Proteomes" id="UP000235786">
    <property type="component" value="Unassembled WGS sequence"/>
</dbReference>
<proteinExistence type="predicted"/>
<evidence type="ECO:0000313" key="2">
    <source>
        <dbReference type="EMBL" id="PMD43756.1"/>
    </source>
</evidence>
<reference evidence="2 3" key="1">
    <citation type="submission" date="2016-04" db="EMBL/GenBank/DDBJ databases">
        <title>A degradative enzymes factory behind the ericoid mycorrhizal symbiosis.</title>
        <authorList>
            <consortium name="DOE Joint Genome Institute"/>
            <person name="Martino E."/>
            <person name="Morin E."/>
            <person name="Grelet G."/>
            <person name="Kuo A."/>
            <person name="Kohler A."/>
            <person name="Daghino S."/>
            <person name="Barry K."/>
            <person name="Choi C."/>
            <person name="Cichocki N."/>
            <person name="Clum A."/>
            <person name="Copeland A."/>
            <person name="Hainaut M."/>
            <person name="Haridas S."/>
            <person name="Labutti K."/>
            <person name="Lindquist E."/>
            <person name="Lipzen A."/>
            <person name="Khouja H.-R."/>
            <person name="Murat C."/>
            <person name="Ohm R."/>
            <person name="Olson A."/>
            <person name="Spatafora J."/>
            <person name="Veneault-Fourrey C."/>
            <person name="Henrissat B."/>
            <person name="Grigoriev I."/>
            <person name="Martin F."/>
            <person name="Perotto S."/>
        </authorList>
    </citation>
    <scope>NUCLEOTIDE SEQUENCE [LARGE SCALE GENOMIC DNA]</scope>
    <source>
        <strain evidence="2 3">F</strain>
    </source>
</reference>
<evidence type="ECO:0000256" key="1">
    <source>
        <dbReference type="SAM" id="MobiDB-lite"/>
    </source>
</evidence>
<name>A0A2J6RZ07_HYAVF</name>
<dbReference type="EMBL" id="KZ613942">
    <property type="protein sequence ID" value="PMD43756.1"/>
    <property type="molecule type" value="Genomic_DNA"/>
</dbReference>
<accession>A0A2J6RZ07</accession>
<protein>
    <submittedName>
        <fullName evidence="2">Uncharacterized protein</fullName>
    </submittedName>
</protein>
<evidence type="ECO:0000313" key="3">
    <source>
        <dbReference type="Proteomes" id="UP000235786"/>
    </source>
</evidence>
<dbReference type="AlphaFoldDB" id="A0A2J6RZ07"/>
<keyword evidence="3" id="KW-1185">Reference proteome</keyword>
<organism evidence="2 3">
    <name type="scientific">Hyaloscypha variabilis (strain UAMH 11265 / GT02V1 / F)</name>
    <name type="common">Meliniomyces variabilis</name>
    <dbReference type="NCBI Taxonomy" id="1149755"/>
    <lineage>
        <taxon>Eukaryota</taxon>
        <taxon>Fungi</taxon>
        <taxon>Dikarya</taxon>
        <taxon>Ascomycota</taxon>
        <taxon>Pezizomycotina</taxon>
        <taxon>Leotiomycetes</taxon>
        <taxon>Helotiales</taxon>
        <taxon>Hyaloscyphaceae</taxon>
        <taxon>Hyaloscypha</taxon>
        <taxon>Hyaloscypha variabilis</taxon>
    </lineage>
</organism>